<dbReference type="InterPro" id="IPR057840">
    <property type="entry name" value="FimV_N"/>
</dbReference>
<reference evidence="5 6" key="1">
    <citation type="submission" date="2016-11" db="EMBL/GenBank/DDBJ databases">
        <title>Mixed transmission modes and dynamic genome evolution in an obligate animal-bacterial symbiosis.</title>
        <authorList>
            <person name="Russell S.L."/>
            <person name="Corbett-Detig R.B."/>
            <person name="Cavanaugh C.M."/>
        </authorList>
    </citation>
    <scope>NUCLEOTIDE SEQUENCE [LARGE SCALE GENOMIC DNA]</scope>
    <source>
        <strain evidence="5">Se-Cadez</strain>
    </source>
</reference>
<sequence>MSALNHPLNARIQLLSVEAVDLDRIKVRLAGADAFNKAGVDRPYHLTQLRFNPMMDEYGNAYIEATTRRSVREPYLNFLVEVLWHGGTIIREYAVLLDPPVIKPAMVAPSRPARAEQPRVEAPKPIPREQTYQVRRSETLWVIADKTRADIGISIEQQMMALQRVNPDAFHRNNVNLLKAGSILQLPDSATAREMSRQEARAVFRQQTREWRAMRAKPRPAKPAPPVVQEPAPKPAPEPVVEKVPEKAPETPAVEEETDRLEVVETGKEWQLAETVTPDEKKFPATDEERLKAAIADSAEDLAAVREINQDLDELRGALEAKIEALRKSLDQKNQAIEDLRQQLESASTGVDPEGKIGGEGVAEIEERKSPGGVDATVPVAEKPETEMAPGPEEDKTDFWNLVLMVGIGLFVLFVIVLMVRRNAKAKDDETAEVLEGYMDEEESPEEKAADVFLSGLFEDAEPGPAPPPEEESTPEVEEPIGSGEDVASVLTEADIYLAYRRYSQSESLVQGAMNQHPDNLDLKLKMLEIYSFRKDRESFSSYLDEIYPLLAAGPADLQDRALGMAQELVPEHRLLKSGEGKRKEAPAELEEGVMPPIDEDTNLFSKEVDDIDISVDDLMMPDDKIPPIEMDPGAKEKQPDPHEISIPDMKLDLDDEDKDEPKS</sequence>
<feature type="transmembrane region" description="Helical" evidence="3">
    <location>
        <begin position="399"/>
        <end position="420"/>
    </location>
</feature>
<dbReference type="Pfam" id="PF25800">
    <property type="entry name" value="FimV_N"/>
    <property type="match status" value="1"/>
</dbReference>
<feature type="compositionally biased region" description="Basic and acidic residues" evidence="2">
    <location>
        <begin position="622"/>
        <end position="653"/>
    </location>
</feature>
<keyword evidence="6" id="KW-1185">Reference proteome</keyword>
<feature type="region of interest" description="Disordered" evidence="2">
    <location>
        <begin position="578"/>
        <end position="606"/>
    </location>
</feature>
<evidence type="ECO:0000256" key="1">
    <source>
        <dbReference type="SAM" id="Coils"/>
    </source>
</evidence>
<evidence type="ECO:0000259" key="4">
    <source>
        <dbReference type="PROSITE" id="PS51782"/>
    </source>
</evidence>
<feature type="region of interest" description="Disordered" evidence="2">
    <location>
        <begin position="458"/>
        <end position="484"/>
    </location>
</feature>
<feature type="domain" description="LysM" evidence="4">
    <location>
        <begin position="130"/>
        <end position="186"/>
    </location>
</feature>
<keyword evidence="3" id="KW-1133">Transmembrane helix</keyword>
<dbReference type="PROSITE" id="PS51782">
    <property type="entry name" value="LYSM"/>
    <property type="match status" value="1"/>
</dbReference>
<feature type="compositionally biased region" description="Basic and acidic residues" evidence="2">
    <location>
        <begin position="240"/>
        <end position="249"/>
    </location>
</feature>
<dbReference type="Gene3D" id="3.10.350.10">
    <property type="entry name" value="LysM domain"/>
    <property type="match status" value="1"/>
</dbReference>
<name>A0A1T2KY60_9GAMM</name>
<feature type="compositionally biased region" description="Acidic residues" evidence="2">
    <location>
        <begin position="588"/>
        <end position="602"/>
    </location>
</feature>
<dbReference type="NCBIfam" id="TIGR03505">
    <property type="entry name" value="FimV_core"/>
    <property type="match status" value="1"/>
</dbReference>
<feature type="region of interest" description="Disordered" evidence="2">
    <location>
        <begin position="365"/>
        <end position="393"/>
    </location>
</feature>
<proteinExistence type="predicted"/>
<feature type="region of interest" description="Disordered" evidence="2">
    <location>
        <begin position="212"/>
        <end position="260"/>
    </location>
</feature>
<feature type="compositionally biased region" description="Basic and acidic residues" evidence="2">
    <location>
        <begin position="578"/>
        <end position="587"/>
    </location>
</feature>
<dbReference type="EMBL" id="MPRJ01000003">
    <property type="protein sequence ID" value="OOZ37744.1"/>
    <property type="molecule type" value="Genomic_DNA"/>
</dbReference>
<evidence type="ECO:0000313" key="6">
    <source>
        <dbReference type="Proteomes" id="UP000190896"/>
    </source>
</evidence>
<dbReference type="InterPro" id="IPR036779">
    <property type="entry name" value="LysM_dom_sf"/>
</dbReference>
<keyword evidence="3" id="KW-0812">Transmembrane</keyword>
<dbReference type="InterPro" id="IPR018392">
    <property type="entry name" value="LysM"/>
</dbReference>
<dbReference type="AlphaFoldDB" id="A0A1T2KY60"/>
<comment type="caution">
    <text evidence="5">The sequence shown here is derived from an EMBL/GenBank/DDBJ whole genome shotgun (WGS) entry which is preliminary data.</text>
</comment>
<dbReference type="RefSeq" id="WP_172838718.1">
    <property type="nucleotide sequence ID" value="NZ_MPRJ01000003.1"/>
</dbReference>
<feature type="compositionally biased region" description="Acidic residues" evidence="2">
    <location>
        <begin position="469"/>
        <end position="479"/>
    </location>
</feature>
<dbReference type="CDD" id="cd00118">
    <property type="entry name" value="LysM"/>
    <property type="match status" value="1"/>
</dbReference>
<evidence type="ECO:0000256" key="2">
    <source>
        <dbReference type="SAM" id="MobiDB-lite"/>
    </source>
</evidence>
<keyword evidence="1" id="KW-0175">Coiled coil</keyword>
<dbReference type="InterPro" id="IPR020012">
    <property type="entry name" value="LysM_FimV"/>
</dbReference>
<organism evidence="5 6">
    <name type="scientific">Solemya velesiana gill symbiont</name>
    <dbReference type="NCBI Taxonomy" id="1918948"/>
    <lineage>
        <taxon>Bacteria</taxon>
        <taxon>Pseudomonadati</taxon>
        <taxon>Pseudomonadota</taxon>
        <taxon>Gammaproteobacteria</taxon>
        <taxon>sulfur-oxidizing symbionts</taxon>
    </lineage>
</organism>
<accession>A0A1T2KY60</accession>
<feature type="compositionally biased region" description="Acidic residues" evidence="2">
    <location>
        <begin position="654"/>
        <end position="664"/>
    </location>
</feature>
<evidence type="ECO:0000313" key="5">
    <source>
        <dbReference type="EMBL" id="OOZ37744.1"/>
    </source>
</evidence>
<keyword evidence="3" id="KW-0472">Membrane</keyword>
<dbReference type="Proteomes" id="UP000190896">
    <property type="component" value="Unassembled WGS sequence"/>
</dbReference>
<protein>
    <recommendedName>
        <fullName evidence="4">LysM domain-containing protein</fullName>
    </recommendedName>
</protein>
<feature type="region of interest" description="Disordered" evidence="2">
    <location>
        <begin position="618"/>
        <end position="664"/>
    </location>
</feature>
<evidence type="ECO:0000256" key="3">
    <source>
        <dbReference type="SAM" id="Phobius"/>
    </source>
</evidence>
<feature type="coiled-coil region" evidence="1">
    <location>
        <begin position="305"/>
        <end position="350"/>
    </location>
</feature>
<gene>
    <name evidence="5" type="ORF">BOW51_01020</name>
</gene>
<feature type="compositionally biased region" description="Pro residues" evidence="2">
    <location>
        <begin position="221"/>
        <end position="238"/>
    </location>
</feature>